<dbReference type="EMBL" id="CP065956">
    <property type="protein sequence ID" value="QSR87772.1"/>
    <property type="molecule type" value="Genomic_DNA"/>
</dbReference>
<dbReference type="Proteomes" id="UP000663088">
    <property type="component" value="Chromosome"/>
</dbReference>
<evidence type="ECO:0000313" key="2">
    <source>
        <dbReference type="Proteomes" id="UP000663088"/>
    </source>
</evidence>
<reference evidence="1 2" key="1">
    <citation type="submission" date="2020-12" db="EMBL/GenBank/DDBJ databases">
        <authorList>
            <person name="Awala S.I."/>
            <person name="Gwak J.-H."/>
            <person name="Kim S.-J."/>
            <person name="Rhee S.-K."/>
        </authorList>
    </citation>
    <scope>NUCLEOTIDE SEQUENCE [LARGE SCALE GENOMIC DNA]</scope>
    <source>
        <strain evidence="1 2">IT5</strain>
    </source>
</reference>
<dbReference type="RefSeq" id="WP_079200393.1">
    <property type="nucleotide sequence ID" value="NZ_CP065956.1"/>
</dbReference>
<dbReference type="NCBIfam" id="TIGR02115">
    <property type="entry name" value="potass_kdpF"/>
    <property type="match status" value="1"/>
</dbReference>
<organism evidence="1 2">
    <name type="scientific">Candidatus Methylacidiphilum infernorum</name>
    <dbReference type="NCBI Taxonomy" id="511746"/>
    <lineage>
        <taxon>Bacteria</taxon>
        <taxon>Pseudomonadati</taxon>
        <taxon>Verrucomicrobiota</taxon>
        <taxon>Methylacidiphilae</taxon>
        <taxon>Methylacidiphilales</taxon>
        <taxon>Methylacidiphilaceae</taxon>
        <taxon>Methylacidiphilum (ex Ratnadevi et al. 2023)</taxon>
    </lineage>
</organism>
<evidence type="ECO:0000313" key="1">
    <source>
        <dbReference type="EMBL" id="QSR87772.1"/>
    </source>
</evidence>
<accession>A0ABX7PXQ0</accession>
<keyword evidence="2" id="KW-1185">Reference proteome</keyword>
<dbReference type="Pfam" id="PF09604">
    <property type="entry name" value="Potass_KdpF"/>
    <property type="match status" value="1"/>
</dbReference>
<name>A0ABX7PXQ0_9BACT</name>
<proteinExistence type="predicted"/>
<protein>
    <submittedName>
        <fullName evidence="1">K(+)-transporting ATPase subunit F</fullName>
    </submittedName>
</protein>
<gene>
    <name evidence="1" type="primary">kdpF</name>
    <name evidence="1" type="ORF">EM20IM_05660</name>
</gene>
<dbReference type="InterPro" id="IPR011726">
    <property type="entry name" value="KdpF"/>
</dbReference>
<sequence length="26" mass="3068">MLVFLLCLSICLLIYLLAVILWPEKF</sequence>